<proteinExistence type="predicted"/>
<reference evidence="1" key="1">
    <citation type="submission" date="2019-08" db="EMBL/GenBank/DDBJ databases">
        <authorList>
            <person name="Kucharzyk K."/>
            <person name="Murdoch R.W."/>
            <person name="Higgins S."/>
            <person name="Loffler F."/>
        </authorList>
    </citation>
    <scope>NUCLEOTIDE SEQUENCE</scope>
</reference>
<organism evidence="1">
    <name type="scientific">bioreactor metagenome</name>
    <dbReference type="NCBI Taxonomy" id="1076179"/>
    <lineage>
        <taxon>unclassified sequences</taxon>
        <taxon>metagenomes</taxon>
        <taxon>ecological metagenomes</taxon>
    </lineage>
</organism>
<protein>
    <submittedName>
        <fullName evidence="1">Uncharacterized protein</fullName>
    </submittedName>
</protein>
<dbReference type="AlphaFoldDB" id="A0A645DAJ5"/>
<accession>A0A645DAJ5</accession>
<name>A0A645DAJ5_9ZZZZ</name>
<dbReference type="EMBL" id="VSSQ01034501">
    <property type="protein sequence ID" value="MPM86470.1"/>
    <property type="molecule type" value="Genomic_DNA"/>
</dbReference>
<comment type="caution">
    <text evidence="1">The sequence shown here is derived from an EMBL/GenBank/DDBJ whole genome shotgun (WGS) entry which is preliminary data.</text>
</comment>
<gene>
    <name evidence="1" type="ORF">SDC9_133559</name>
</gene>
<sequence>MTVAQHIGQLAHLLGIGNGLVEGDAEIVGAQNRQIRIVGLQVLIAVTVDHRQIVVVVLLRDKASGVLAEGPDLVLKRPGIANQFGLIQHPVHHFHDLVAYLHPNADVHRAGCVSDIVFGAELFQPVRTAAARGHNGMLCNDLLVGLSVGNGDAFAYIIFQNNVGALVAEQNLHTLLQQILFDGKVQALRLLRPQVADGAVHQLQARLNGVLADLLALGVVAKTLDMLVGAEVQIDLVSVVDGLLSQILSDQGRQIAAHLIGKRQLSIGKCSRAGKAGGNVAVGLAVHTVSRFVLGAVALFHALSLLHHNDLLLAALLQHFKSGKNTGGACANHHNVCVHYLSPYLSGSCYLTDSSTACRTSDSGGTGRGSFI</sequence>
<evidence type="ECO:0000313" key="1">
    <source>
        <dbReference type="EMBL" id="MPM86470.1"/>
    </source>
</evidence>